<gene>
    <name evidence="13" type="primary">hisC</name>
    <name evidence="13" type="ORF">LHA_1406</name>
</gene>
<comment type="similarity">
    <text evidence="3">Belongs to the class-II pyridoxal-phosphate-dependent aminotransferase family. Histidinol-phosphate aminotransferase subfamily.</text>
</comment>
<dbReference type="InterPro" id="IPR005861">
    <property type="entry name" value="HisP_aminotrans"/>
</dbReference>
<name>A0A0A8UUI7_LEGHA</name>
<dbReference type="PANTHER" id="PTHR42885">
    <property type="entry name" value="HISTIDINOL-PHOSPHATE AMINOTRANSFERASE-RELATED"/>
    <property type="match status" value="1"/>
</dbReference>
<dbReference type="EMBL" id="LN681225">
    <property type="protein sequence ID" value="CEK10449.1"/>
    <property type="molecule type" value="Genomic_DNA"/>
</dbReference>
<keyword evidence="7" id="KW-0028">Amino-acid biosynthesis</keyword>
<sequence>MSVLDLIRPDLRDIKPYIPTGDELGVRLHANELPWSPITFNQIPLNHYPKALQQQQVQELMADYFTVKSQELVLTRGSDDGIDLIMRLFLRAGTDSILQCPPTFPMYAFYARLQQAQVLNCPLESENNFQLSTEKLIDTWQPNCKLIMVCRPNNPTGSMLGLQKIAGLCDYFTNKAVIVVDEAYIDFSETESAATLLSSFDNLIILRTLSKACGLAGLRLGAVIAQPQLIQAIRNSMPPYTLSSAVIALAKNALANKEWFATNIQYILNARKSLITKLQQSPWIETIYPSHTNFILVASSHAQSLSEWFAKHDIAVRHFAHRPLEHMMRITVGDERQNERLLDTLNSFKP</sequence>
<evidence type="ECO:0000256" key="6">
    <source>
        <dbReference type="ARBA" id="ARBA00022576"/>
    </source>
</evidence>
<evidence type="ECO:0000313" key="14">
    <source>
        <dbReference type="Proteomes" id="UP000032803"/>
    </source>
</evidence>
<dbReference type="Gene3D" id="3.40.640.10">
    <property type="entry name" value="Type I PLP-dependent aspartate aminotransferase-like (Major domain)"/>
    <property type="match status" value="1"/>
</dbReference>
<dbReference type="Gene3D" id="3.90.1150.10">
    <property type="entry name" value="Aspartate Aminotransferase, domain 1"/>
    <property type="match status" value="1"/>
</dbReference>
<organism evidence="13 14">
    <name type="scientific">Legionella hackeliae</name>
    <dbReference type="NCBI Taxonomy" id="449"/>
    <lineage>
        <taxon>Bacteria</taxon>
        <taxon>Pseudomonadati</taxon>
        <taxon>Pseudomonadota</taxon>
        <taxon>Gammaproteobacteria</taxon>
        <taxon>Legionellales</taxon>
        <taxon>Legionellaceae</taxon>
        <taxon>Legionella</taxon>
    </lineage>
</organism>
<evidence type="ECO:0000256" key="9">
    <source>
        <dbReference type="ARBA" id="ARBA00022898"/>
    </source>
</evidence>
<dbReference type="PATRIC" id="fig|449.7.peg.623"/>
<keyword evidence="14" id="KW-1185">Reference proteome</keyword>
<dbReference type="Pfam" id="PF00155">
    <property type="entry name" value="Aminotran_1_2"/>
    <property type="match status" value="1"/>
</dbReference>
<feature type="domain" description="Aminotransferase class I/classII large" evidence="12">
    <location>
        <begin position="45"/>
        <end position="345"/>
    </location>
</feature>
<dbReference type="PANTHER" id="PTHR42885:SF2">
    <property type="entry name" value="HISTIDINOL-PHOSPHATE AMINOTRANSFERASE"/>
    <property type="match status" value="1"/>
</dbReference>
<dbReference type="InterPro" id="IPR015421">
    <property type="entry name" value="PyrdxlP-dep_Trfase_major"/>
</dbReference>
<protein>
    <recommendedName>
        <fullName evidence="5">histidinol-phosphate transaminase</fullName>
        <ecNumber evidence="5">2.6.1.9</ecNumber>
    </recommendedName>
</protein>
<evidence type="ECO:0000259" key="12">
    <source>
        <dbReference type="Pfam" id="PF00155"/>
    </source>
</evidence>
<dbReference type="KEGG" id="lha:LHA_1406"/>
<dbReference type="HOGENOM" id="CLU_017584_3_1_6"/>
<dbReference type="AlphaFoldDB" id="A0A0A8UUI7"/>
<evidence type="ECO:0000313" key="13">
    <source>
        <dbReference type="EMBL" id="CEK10449.1"/>
    </source>
</evidence>
<keyword evidence="10" id="KW-0368">Histidine biosynthesis</keyword>
<dbReference type="GO" id="GO:0000105">
    <property type="term" value="P:L-histidine biosynthetic process"/>
    <property type="evidence" value="ECO:0007669"/>
    <property type="project" value="UniProtKB-UniPathway"/>
</dbReference>
<comment type="subunit">
    <text evidence="4">Homodimer.</text>
</comment>
<comment type="catalytic activity">
    <reaction evidence="11">
        <text>L-histidinol phosphate + 2-oxoglutarate = 3-(imidazol-4-yl)-2-oxopropyl phosphate + L-glutamate</text>
        <dbReference type="Rhea" id="RHEA:23744"/>
        <dbReference type="ChEBI" id="CHEBI:16810"/>
        <dbReference type="ChEBI" id="CHEBI:29985"/>
        <dbReference type="ChEBI" id="CHEBI:57766"/>
        <dbReference type="ChEBI" id="CHEBI:57980"/>
        <dbReference type="EC" id="2.6.1.9"/>
    </reaction>
</comment>
<dbReference type="RefSeq" id="WP_045105825.1">
    <property type="nucleotide sequence ID" value="NZ_LN681225.1"/>
</dbReference>
<evidence type="ECO:0000256" key="7">
    <source>
        <dbReference type="ARBA" id="ARBA00022605"/>
    </source>
</evidence>
<keyword evidence="6 13" id="KW-0032">Aminotransferase</keyword>
<accession>A0A0A8UUI7</accession>
<comment type="cofactor">
    <cofactor evidence="1">
        <name>pyridoxal 5'-phosphate</name>
        <dbReference type="ChEBI" id="CHEBI:597326"/>
    </cofactor>
</comment>
<keyword evidence="9" id="KW-0663">Pyridoxal phosphate</keyword>
<dbReference type="NCBIfam" id="TIGR01141">
    <property type="entry name" value="hisC"/>
    <property type="match status" value="1"/>
</dbReference>
<dbReference type="OrthoDB" id="9813612at2"/>
<evidence type="ECO:0000256" key="2">
    <source>
        <dbReference type="ARBA" id="ARBA00005011"/>
    </source>
</evidence>
<evidence type="ECO:0000256" key="4">
    <source>
        <dbReference type="ARBA" id="ARBA00011738"/>
    </source>
</evidence>
<dbReference type="InterPro" id="IPR004839">
    <property type="entry name" value="Aminotransferase_I/II_large"/>
</dbReference>
<dbReference type="GO" id="GO:0030170">
    <property type="term" value="F:pyridoxal phosphate binding"/>
    <property type="evidence" value="ECO:0007669"/>
    <property type="project" value="InterPro"/>
</dbReference>
<dbReference type="UniPathway" id="UPA00031">
    <property type="reaction ID" value="UER00012"/>
</dbReference>
<evidence type="ECO:0000256" key="8">
    <source>
        <dbReference type="ARBA" id="ARBA00022679"/>
    </source>
</evidence>
<dbReference type="GO" id="GO:0004400">
    <property type="term" value="F:histidinol-phosphate transaminase activity"/>
    <property type="evidence" value="ECO:0007669"/>
    <property type="project" value="UniProtKB-EC"/>
</dbReference>
<dbReference type="CDD" id="cd00609">
    <property type="entry name" value="AAT_like"/>
    <property type="match status" value="1"/>
</dbReference>
<proteinExistence type="inferred from homology"/>
<keyword evidence="8 13" id="KW-0808">Transferase</keyword>
<evidence type="ECO:0000256" key="5">
    <source>
        <dbReference type="ARBA" id="ARBA00012748"/>
    </source>
</evidence>
<dbReference type="SUPFAM" id="SSF53383">
    <property type="entry name" value="PLP-dependent transferases"/>
    <property type="match status" value="1"/>
</dbReference>
<evidence type="ECO:0000256" key="1">
    <source>
        <dbReference type="ARBA" id="ARBA00001933"/>
    </source>
</evidence>
<reference evidence="14" key="1">
    <citation type="submission" date="2014-09" db="EMBL/GenBank/DDBJ databases">
        <authorList>
            <person name="Gomez-Valero L."/>
        </authorList>
    </citation>
    <scope>NUCLEOTIDE SEQUENCE [LARGE SCALE GENOMIC DNA]</scope>
    <source>
        <strain evidence="14">ATCC35250</strain>
    </source>
</reference>
<dbReference type="EC" id="2.6.1.9" evidence="5"/>
<dbReference type="STRING" id="449.LHA_1406"/>
<dbReference type="Proteomes" id="UP000032803">
    <property type="component" value="Chromosome I"/>
</dbReference>
<dbReference type="InterPro" id="IPR015424">
    <property type="entry name" value="PyrdxlP-dep_Trfase"/>
</dbReference>
<comment type="pathway">
    <text evidence="2">Amino-acid biosynthesis; L-histidine biosynthesis; L-histidine from 5-phospho-alpha-D-ribose 1-diphosphate: step 7/9.</text>
</comment>
<evidence type="ECO:0000256" key="10">
    <source>
        <dbReference type="ARBA" id="ARBA00023102"/>
    </source>
</evidence>
<dbReference type="InterPro" id="IPR015422">
    <property type="entry name" value="PyrdxlP-dep_Trfase_small"/>
</dbReference>
<evidence type="ECO:0000256" key="3">
    <source>
        <dbReference type="ARBA" id="ARBA00007970"/>
    </source>
</evidence>
<evidence type="ECO:0000256" key="11">
    <source>
        <dbReference type="ARBA" id="ARBA00047481"/>
    </source>
</evidence>